<feature type="chain" id="PRO_5040886656" description="HAF family extracellular repeat protein" evidence="1">
    <location>
        <begin position="29"/>
        <end position="331"/>
    </location>
</feature>
<dbReference type="RefSeq" id="WP_271189979.1">
    <property type="nucleotide sequence ID" value="NZ_BAAAXA010000001.1"/>
</dbReference>
<proteinExistence type="predicted"/>
<sequence length="331" mass="33266">MSITAATRLFAAGAAVAVLAVAVAPASAAAAAGSAWKAADLGSLTGGCCSSAAGINDRGDVVGESSTGTVWDPSHAVLWRHGRVIDLGAPGGGNSYATAINDAGVVVGHSDGLGATRWFNGRATALGTLGGGYTIATAVNNRGEIVGFSEVPGGMQHAFLWRAGIMSDLGAPSGGYTRALGINDVGQVVGESSSDGMNSVPVLWDRGVMRVLDSRSGRALDVNNHGDVVGQYSAGFLEAFLWQHGRITILALPAEPAPTPTFIVSAINDRGQVAGAGRAHAAIWQDGVFTTLPDLAGGSSGTGINERGQIAGYAYTAQGGSGNPTAVLWTH</sequence>
<organism evidence="2 3">
    <name type="scientific">Dactylosporangium matsuzakiense</name>
    <dbReference type="NCBI Taxonomy" id="53360"/>
    <lineage>
        <taxon>Bacteria</taxon>
        <taxon>Bacillati</taxon>
        <taxon>Actinomycetota</taxon>
        <taxon>Actinomycetes</taxon>
        <taxon>Micromonosporales</taxon>
        <taxon>Micromonosporaceae</taxon>
        <taxon>Dactylosporangium</taxon>
    </lineage>
</organism>
<protein>
    <recommendedName>
        <fullName evidence="4">HAF family extracellular repeat protein</fullName>
    </recommendedName>
</protein>
<dbReference type="NCBIfam" id="TIGR02913">
    <property type="entry name" value="HAF_rpt"/>
    <property type="match status" value="2"/>
</dbReference>
<reference evidence="2" key="2">
    <citation type="submission" date="2023-01" db="EMBL/GenBank/DDBJ databases">
        <authorList>
            <person name="Sun Q."/>
            <person name="Evtushenko L."/>
        </authorList>
    </citation>
    <scope>NUCLEOTIDE SEQUENCE</scope>
    <source>
        <strain evidence="2">VKM Ac-1321</strain>
    </source>
</reference>
<evidence type="ECO:0000313" key="2">
    <source>
        <dbReference type="EMBL" id="GLL06499.1"/>
    </source>
</evidence>
<dbReference type="InterPro" id="IPR014262">
    <property type="entry name" value="HAF_rpt"/>
</dbReference>
<dbReference type="AlphaFoldDB" id="A0A9W6KTN3"/>
<accession>A0A9W6KTN3</accession>
<dbReference type="Proteomes" id="UP001143480">
    <property type="component" value="Unassembled WGS sequence"/>
</dbReference>
<keyword evidence="1" id="KW-0732">Signal</keyword>
<reference evidence="2" key="1">
    <citation type="journal article" date="2014" name="Int. J. Syst. Evol. Microbiol.">
        <title>Complete genome sequence of Corynebacterium casei LMG S-19264T (=DSM 44701T), isolated from a smear-ripened cheese.</title>
        <authorList>
            <consortium name="US DOE Joint Genome Institute (JGI-PGF)"/>
            <person name="Walter F."/>
            <person name="Albersmeier A."/>
            <person name="Kalinowski J."/>
            <person name="Ruckert C."/>
        </authorList>
    </citation>
    <scope>NUCLEOTIDE SEQUENCE</scope>
    <source>
        <strain evidence="2">VKM Ac-1321</strain>
    </source>
</reference>
<comment type="caution">
    <text evidence="2">The sequence shown here is derived from an EMBL/GenBank/DDBJ whole genome shotgun (WGS) entry which is preliminary data.</text>
</comment>
<gene>
    <name evidence="2" type="ORF">GCM10017581_082490</name>
</gene>
<feature type="signal peptide" evidence="1">
    <location>
        <begin position="1"/>
        <end position="28"/>
    </location>
</feature>
<evidence type="ECO:0000256" key="1">
    <source>
        <dbReference type="SAM" id="SignalP"/>
    </source>
</evidence>
<dbReference type="EMBL" id="BSFP01000073">
    <property type="protein sequence ID" value="GLL06499.1"/>
    <property type="molecule type" value="Genomic_DNA"/>
</dbReference>
<name>A0A9W6KTN3_9ACTN</name>
<evidence type="ECO:0008006" key="4">
    <source>
        <dbReference type="Google" id="ProtNLM"/>
    </source>
</evidence>
<keyword evidence="3" id="KW-1185">Reference proteome</keyword>
<evidence type="ECO:0000313" key="3">
    <source>
        <dbReference type="Proteomes" id="UP001143480"/>
    </source>
</evidence>